<evidence type="ECO:0000313" key="2">
    <source>
        <dbReference type="EMBL" id="QEC65086.1"/>
    </source>
</evidence>
<dbReference type="KEGG" id="mgin:FRZ54_21760"/>
<dbReference type="PANTHER" id="PTHR12526">
    <property type="entry name" value="GLYCOSYLTRANSFERASE"/>
    <property type="match status" value="1"/>
</dbReference>
<dbReference type="AlphaFoldDB" id="A0A5B8V3E0"/>
<feature type="domain" description="Glycosyl transferase family 1" evidence="1">
    <location>
        <begin position="181"/>
        <end position="346"/>
    </location>
</feature>
<evidence type="ECO:0000313" key="3">
    <source>
        <dbReference type="Proteomes" id="UP000321479"/>
    </source>
</evidence>
<protein>
    <submittedName>
        <fullName evidence="2">Glycosyltransferase family 4 protein</fullName>
    </submittedName>
</protein>
<name>A0A5B8V3E0_9SPHI</name>
<gene>
    <name evidence="2" type="ORF">FRZ54_21760</name>
</gene>
<dbReference type="InterPro" id="IPR001296">
    <property type="entry name" value="Glyco_trans_1"/>
</dbReference>
<proteinExistence type="predicted"/>
<dbReference type="CDD" id="cd03801">
    <property type="entry name" value="GT4_PimA-like"/>
    <property type="match status" value="1"/>
</dbReference>
<dbReference type="GO" id="GO:0016757">
    <property type="term" value="F:glycosyltransferase activity"/>
    <property type="evidence" value="ECO:0007669"/>
    <property type="project" value="InterPro"/>
</dbReference>
<dbReference type="Gene3D" id="3.40.50.2000">
    <property type="entry name" value="Glycogen Phosphorylase B"/>
    <property type="match status" value="2"/>
</dbReference>
<sequence length="382" mass="44027">MKIAIVYHFFAHYRGPILEELYSNQLFDFYFIAGKNPNPPYSSLKLHEFKDSGKFIEVKNRWYLKYFLWQENLNGVLKNNSFDAVIFLGDWKFISTWFAVRSLQKSGVHCLFWSHGLLNKKKSLNNSLKYWFLKRFRDGGFLYSHAAKENLLDMGYPYDLTVIYNSLDFKLQVETINRLNSEAKPKDTAYPYLVFTGRLLADRNLELVFDAMKLLNKENIIVDLVIIGSGPHLDSLKNYTATLGLTDRVKFLGAIYDESVIGRYFMNSAACVFPGPIGLTVIHAFTYGTTVITNDNFARHKPEAEVLVDEVNSFLFREGDRVSLAQKIKRVLNLNGQEKEQFKINTFKAVQEKYNPGKQAELIVNRLSQLANSGQSVKKKLK</sequence>
<dbReference type="OrthoDB" id="7560678at2"/>
<dbReference type="RefSeq" id="WP_147033919.1">
    <property type="nucleotide sequence ID" value="NZ_CP042436.1"/>
</dbReference>
<reference evidence="2 3" key="1">
    <citation type="journal article" date="2017" name="Curr. Microbiol.">
        <title>Mucilaginibacter ginsenosidivorans sp. nov., Isolated from Soil of Ginseng Field.</title>
        <authorList>
            <person name="Kim M.M."/>
            <person name="Siddiqi M.Z."/>
            <person name="Im W.T."/>
        </authorList>
    </citation>
    <scope>NUCLEOTIDE SEQUENCE [LARGE SCALE GENOMIC DNA]</scope>
    <source>
        <strain evidence="2 3">Gsoil 3017</strain>
    </source>
</reference>
<dbReference type="EMBL" id="CP042436">
    <property type="protein sequence ID" value="QEC65086.1"/>
    <property type="molecule type" value="Genomic_DNA"/>
</dbReference>
<dbReference type="SUPFAM" id="SSF53756">
    <property type="entry name" value="UDP-Glycosyltransferase/glycogen phosphorylase"/>
    <property type="match status" value="1"/>
</dbReference>
<accession>A0A5B8V3E0</accession>
<dbReference type="Proteomes" id="UP000321479">
    <property type="component" value="Chromosome"/>
</dbReference>
<evidence type="ECO:0000259" key="1">
    <source>
        <dbReference type="Pfam" id="PF00534"/>
    </source>
</evidence>
<dbReference type="Pfam" id="PF00534">
    <property type="entry name" value="Glycos_transf_1"/>
    <property type="match status" value="1"/>
</dbReference>
<keyword evidence="3" id="KW-1185">Reference proteome</keyword>
<keyword evidence="2" id="KW-0808">Transferase</keyword>
<organism evidence="2 3">
    <name type="scientific">Mucilaginibacter ginsenosidivorans</name>
    <dbReference type="NCBI Taxonomy" id="398053"/>
    <lineage>
        <taxon>Bacteria</taxon>
        <taxon>Pseudomonadati</taxon>
        <taxon>Bacteroidota</taxon>
        <taxon>Sphingobacteriia</taxon>
        <taxon>Sphingobacteriales</taxon>
        <taxon>Sphingobacteriaceae</taxon>
        <taxon>Mucilaginibacter</taxon>
    </lineage>
</organism>